<protein>
    <submittedName>
        <fullName evidence="1">LmeA family phospholipid-binding protein</fullName>
    </submittedName>
</protein>
<name>A0ABW0EVZ5_9PSEU</name>
<keyword evidence="2" id="KW-1185">Reference proteome</keyword>
<dbReference type="EMBL" id="JBHSKF010000016">
    <property type="protein sequence ID" value="MFC5290356.1"/>
    <property type="molecule type" value="Genomic_DNA"/>
</dbReference>
<organism evidence="1 2">
    <name type="scientific">Actinokineospora guangxiensis</name>
    <dbReference type="NCBI Taxonomy" id="1490288"/>
    <lineage>
        <taxon>Bacteria</taxon>
        <taxon>Bacillati</taxon>
        <taxon>Actinomycetota</taxon>
        <taxon>Actinomycetes</taxon>
        <taxon>Pseudonocardiales</taxon>
        <taxon>Pseudonocardiaceae</taxon>
        <taxon>Actinokineospora</taxon>
    </lineage>
</organism>
<gene>
    <name evidence="1" type="ORF">ACFPM7_25165</name>
</gene>
<reference evidence="2" key="1">
    <citation type="journal article" date="2019" name="Int. J. Syst. Evol. Microbiol.">
        <title>The Global Catalogue of Microorganisms (GCM) 10K type strain sequencing project: providing services to taxonomists for standard genome sequencing and annotation.</title>
        <authorList>
            <consortium name="The Broad Institute Genomics Platform"/>
            <consortium name="The Broad Institute Genome Sequencing Center for Infectious Disease"/>
            <person name="Wu L."/>
            <person name="Ma J."/>
        </authorList>
    </citation>
    <scope>NUCLEOTIDE SEQUENCE [LARGE SCALE GENOMIC DNA]</scope>
    <source>
        <strain evidence="2">CCUG 59778</strain>
    </source>
</reference>
<sequence>MGETGSVFPDWSPLRGLDALLSAGRAILPVPTTPAGVLEAAVRVAAERLRDRRVTVRAADRAVPMTVVDLAVSGDTVGLAQGRVGSVLFSARDVGWPGLPLERLEVRCHDVRFAGPLSTKVVVGEIRLAARISPDAVAAAVAAADARLSARVLGGQVWVRRRPWPGALRVVPEVDGDRLRARPVAVRLGRWSRAIAPAPVDIPVALPKGLRISAVAVSDGGLDVEAAATDWRDRLSGTPVAELVSLLTAAATTFTVGLLPAGQS</sequence>
<accession>A0ABW0EVZ5</accession>
<dbReference type="Pfam" id="PF11209">
    <property type="entry name" value="LmeA"/>
    <property type="match status" value="1"/>
</dbReference>
<dbReference type="RefSeq" id="WP_378250245.1">
    <property type="nucleotide sequence ID" value="NZ_JBHSKF010000016.1"/>
</dbReference>
<dbReference type="Proteomes" id="UP001596157">
    <property type="component" value="Unassembled WGS sequence"/>
</dbReference>
<evidence type="ECO:0000313" key="2">
    <source>
        <dbReference type="Proteomes" id="UP001596157"/>
    </source>
</evidence>
<comment type="caution">
    <text evidence="1">The sequence shown here is derived from an EMBL/GenBank/DDBJ whole genome shotgun (WGS) entry which is preliminary data.</text>
</comment>
<evidence type="ECO:0000313" key="1">
    <source>
        <dbReference type="EMBL" id="MFC5290356.1"/>
    </source>
</evidence>
<proteinExistence type="predicted"/>
<dbReference type="InterPro" id="IPR021373">
    <property type="entry name" value="DUF2993"/>
</dbReference>